<dbReference type="GO" id="GO:0005524">
    <property type="term" value="F:ATP binding"/>
    <property type="evidence" value="ECO:0007669"/>
    <property type="project" value="UniProtKB-UniRule"/>
</dbReference>
<name>A0A3S0CK67_9FLAO</name>
<keyword evidence="6 7" id="KW-0057">Aromatic amino acid biosynthesis</keyword>
<dbReference type="Pfam" id="PF01202">
    <property type="entry name" value="SKI"/>
    <property type="match status" value="1"/>
</dbReference>
<dbReference type="GO" id="GO:0005829">
    <property type="term" value="C:cytosol"/>
    <property type="evidence" value="ECO:0007669"/>
    <property type="project" value="TreeGrafter"/>
</dbReference>
<dbReference type="InterPro" id="IPR000623">
    <property type="entry name" value="Shikimate_kinase/TSH1"/>
</dbReference>
<evidence type="ECO:0000256" key="3">
    <source>
        <dbReference type="ARBA" id="ARBA00022741"/>
    </source>
</evidence>
<feature type="binding site" evidence="7">
    <location>
        <position position="56"/>
    </location>
    <ligand>
        <name>substrate</name>
    </ligand>
</feature>
<comment type="caution">
    <text evidence="8">The sequence shown here is derived from an EMBL/GenBank/DDBJ whole genome shotgun (WGS) entry which is preliminary data.</text>
</comment>
<dbReference type="EC" id="2.7.1.71" evidence="7"/>
<keyword evidence="3 7" id="KW-0547">Nucleotide-binding</keyword>
<keyword evidence="7" id="KW-0460">Magnesium</keyword>
<evidence type="ECO:0000313" key="9">
    <source>
        <dbReference type="Proteomes" id="UP000267585"/>
    </source>
</evidence>
<evidence type="ECO:0000256" key="4">
    <source>
        <dbReference type="ARBA" id="ARBA00022777"/>
    </source>
</evidence>
<dbReference type="GO" id="GO:0004765">
    <property type="term" value="F:shikimate kinase activity"/>
    <property type="evidence" value="ECO:0007669"/>
    <property type="project" value="UniProtKB-UniRule"/>
</dbReference>
<keyword evidence="7" id="KW-0963">Cytoplasm</keyword>
<dbReference type="SUPFAM" id="SSF52540">
    <property type="entry name" value="P-loop containing nucleoside triphosphate hydrolases"/>
    <property type="match status" value="1"/>
</dbReference>
<gene>
    <name evidence="7" type="primary">aroK</name>
    <name evidence="8" type="ORF">EHW67_20170</name>
</gene>
<evidence type="ECO:0000256" key="2">
    <source>
        <dbReference type="ARBA" id="ARBA00022679"/>
    </source>
</evidence>
<dbReference type="UniPathway" id="UPA00053">
    <property type="reaction ID" value="UER00088"/>
</dbReference>
<dbReference type="EMBL" id="RQPJ01000024">
    <property type="protein sequence ID" value="RTE51674.1"/>
    <property type="molecule type" value="Genomic_DNA"/>
</dbReference>
<dbReference type="PRINTS" id="PR01100">
    <property type="entry name" value="SHIKIMTKNASE"/>
</dbReference>
<sequence length="171" mass="19643">MKIVLVGYMGSGKSTIGKLLAKDLKSSFLDLDDVIEQRLGDSISNVFKAKGELFFRRKEHEYLNALLMDQRQFILSTGGGTPCYSGNMETMLNLADHVIYLKLSIPGLVKRLLKEKEHRPLIRDIEDKELPEFIGKHLFERNNFYLKANKVIECDNKDPNTIVDEIKELLR</sequence>
<protein>
    <recommendedName>
        <fullName evidence="7">Shikimate kinase</fullName>
        <shortName evidence="7">SK</shortName>
        <ecNumber evidence="7">2.7.1.71</ecNumber>
    </recommendedName>
</protein>
<dbReference type="PANTHER" id="PTHR21087:SF16">
    <property type="entry name" value="SHIKIMATE KINASE 1, CHLOROPLASTIC"/>
    <property type="match status" value="1"/>
</dbReference>
<feature type="binding site" evidence="7">
    <location>
        <position position="32"/>
    </location>
    <ligand>
        <name>substrate</name>
    </ligand>
</feature>
<dbReference type="OrthoDB" id="9800332at2"/>
<comment type="subcellular location">
    <subcellularLocation>
        <location evidence="7">Cytoplasm</location>
    </subcellularLocation>
</comment>
<dbReference type="GO" id="GO:0009073">
    <property type="term" value="P:aromatic amino acid family biosynthetic process"/>
    <property type="evidence" value="ECO:0007669"/>
    <property type="project" value="UniProtKB-KW"/>
</dbReference>
<feature type="binding site" evidence="7">
    <location>
        <position position="14"/>
    </location>
    <ligand>
        <name>Mg(2+)</name>
        <dbReference type="ChEBI" id="CHEBI:18420"/>
    </ligand>
</feature>
<dbReference type="HAMAP" id="MF_00109">
    <property type="entry name" value="Shikimate_kinase"/>
    <property type="match status" value="1"/>
</dbReference>
<keyword evidence="5 7" id="KW-0067">ATP-binding</keyword>
<keyword evidence="4 7" id="KW-0418">Kinase</keyword>
<dbReference type="PANTHER" id="PTHR21087">
    <property type="entry name" value="SHIKIMATE KINASE"/>
    <property type="match status" value="1"/>
</dbReference>
<dbReference type="InterPro" id="IPR027417">
    <property type="entry name" value="P-loop_NTPase"/>
</dbReference>
<evidence type="ECO:0000256" key="5">
    <source>
        <dbReference type="ARBA" id="ARBA00022840"/>
    </source>
</evidence>
<feature type="binding site" evidence="7">
    <location>
        <position position="141"/>
    </location>
    <ligand>
        <name>substrate</name>
    </ligand>
</feature>
<dbReference type="AlphaFoldDB" id="A0A3S0CK67"/>
<dbReference type="GO" id="GO:0000287">
    <property type="term" value="F:magnesium ion binding"/>
    <property type="evidence" value="ECO:0007669"/>
    <property type="project" value="UniProtKB-UniRule"/>
</dbReference>
<evidence type="ECO:0000256" key="6">
    <source>
        <dbReference type="ARBA" id="ARBA00023141"/>
    </source>
</evidence>
<feature type="binding site" evidence="7">
    <location>
        <position position="79"/>
    </location>
    <ligand>
        <name>substrate</name>
    </ligand>
</feature>
<dbReference type="GO" id="GO:0009423">
    <property type="term" value="P:chorismate biosynthetic process"/>
    <property type="evidence" value="ECO:0007669"/>
    <property type="project" value="UniProtKB-UniRule"/>
</dbReference>
<feature type="binding site" evidence="7">
    <location>
        <position position="119"/>
    </location>
    <ligand>
        <name>ATP</name>
        <dbReference type="ChEBI" id="CHEBI:30616"/>
    </ligand>
</feature>
<dbReference type="GO" id="GO:0008652">
    <property type="term" value="P:amino acid biosynthetic process"/>
    <property type="evidence" value="ECO:0007669"/>
    <property type="project" value="UniProtKB-KW"/>
</dbReference>
<comment type="function">
    <text evidence="7">Catalyzes the specific phosphorylation of the 3-hydroxyl group of shikimic acid using ATP as a cosubstrate.</text>
</comment>
<evidence type="ECO:0000256" key="7">
    <source>
        <dbReference type="HAMAP-Rule" id="MF_00109"/>
    </source>
</evidence>
<feature type="binding site" evidence="7">
    <location>
        <begin position="10"/>
        <end position="15"/>
    </location>
    <ligand>
        <name>ATP</name>
        <dbReference type="ChEBI" id="CHEBI:30616"/>
    </ligand>
</feature>
<evidence type="ECO:0000313" key="8">
    <source>
        <dbReference type="EMBL" id="RTE51674.1"/>
    </source>
</evidence>
<evidence type="ECO:0000256" key="1">
    <source>
        <dbReference type="ARBA" id="ARBA00022605"/>
    </source>
</evidence>
<keyword evidence="2 7" id="KW-0808">Transferase</keyword>
<comment type="similarity">
    <text evidence="7">Belongs to the shikimate kinase family.</text>
</comment>
<dbReference type="InterPro" id="IPR031322">
    <property type="entry name" value="Shikimate/glucono_kinase"/>
</dbReference>
<reference evidence="8 9" key="1">
    <citation type="submission" date="2018-11" db="EMBL/GenBank/DDBJ databases">
        <title>Arenibacter aquaticus sp.nov., a marine bacterium isolated from surface seawater in the South China Sea.</title>
        <authorList>
            <person name="Guo J."/>
            <person name="Sun J."/>
        </authorList>
    </citation>
    <scope>NUCLEOTIDE SEQUENCE [LARGE SCALE GENOMIC DNA]</scope>
    <source>
        <strain evidence="8 9">GUO666</strain>
    </source>
</reference>
<dbReference type="RefSeq" id="WP_126164212.1">
    <property type="nucleotide sequence ID" value="NZ_RQPJ01000024.1"/>
</dbReference>
<keyword evidence="9" id="KW-1185">Reference proteome</keyword>
<keyword evidence="1 7" id="KW-0028">Amino-acid biosynthesis</keyword>
<dbReference type="Proteomes" id="UP000267585">
    <property type="component" value="Unassembled WGS sequence"/>
</dbReference>
<dbReference type="CDD" id="cd00464">
    <property type="entry name" value="SK"/>
    <property type="match status" value="1"/>
</dbReference>
<comment type="caution">
    <text evidence="7">Lacks conserved residue(s) required for the propagation of feature annotation.</text>
</comment>
<accession>A0A3S0CK67</accession>
<keyword evidence="7" id="KW-0479">Metal-binding</keyword>
<dbReference type="Gene3D" id="3.40.50.300">
    <property type="entry name" value="P-loop containing nucleotide triphosphate hydrolases"/>
    <property type="match status" value="1"/>
</dbReference>
<comment type="subunit">
    <text evidence="7">Monomer.</text>
</comment>
<comment type="pathway">
    <text evidence="7">Metabolic intermediate biosynthesis; chorismate biosynthesis; chorismate from D-erythrose 4-phosphate and phosphoenolpyruvate: step 5/7.</text>
</comment>
<proteinExistence type="inferred from homology"/>
<comment type="catalytic activity">
    <reaction evidence="7">
        <text>shikimate + ATP = 3-phosphoshikimate + ADP + H(+)</text>
        <dbReference type="Rhea" id="RHEA:13121"/>
        <dbReference type="ChEBI" id="CHEBI:15378"/>
        <dbReference type="ChEBI" id="CHEBI:30616"/>
        <dbReference type="ChEBI" id="CHEBI:36208"/>
        <dbReference type="ChEBI" id="CHEBI:145989"/>
        <dbReference type="ChEBI" id="CHEBI:456216"/>
        <dbReference type="EC" id="2.7.1.71"/>
    </reaction>
</comment>
<organism evidence="8 9">
    <name type="scientific">Arenibacter aquaticus</name>
    <dbReference type="NCBI Taxonomy" id="2489054"/>
    <lineage>
        <taxon>Bacteria</taxon>
        <taxon>Pseudomonadati</taxon>
        <taxon>Bacteroidota</taxon>
        <taxon>Flavobacteriia</taxon>
        <taxon>Flavobacteriales</taxon>
        <taxon>Flavobacteriaceae</taxon>
        <taxon>Arenibacter</taxon>
    </lineage>
</organism>
<comment type="cofactor">
    <cofactor evidence="7">
        <name>Mg(2+)</name>
        <dbReference type="ChEBI" id="CHEBI:18420"/>
    </cofactor>
    <text evidence="7">Binds 1 Mg(2+) ion per subunit.</text>
</comment>